<dbReference type="InterPro" id="IPR002110">
    <property type="entry name" value="Ankyrin_rpt"/>
</dbReference>
<feature type="repeat" description="ANK" evidence="3">
    <location>
        <begin position="1173"/>
        <end position="1205"/>
    </location>
</feature>
<protein>
    <recommendedName>
        <fullName evidence="8">DZIP3-like HEPN domain-containing protein</fullName>
    </recommendedName>
</protein>
<evidence type="ECO:0000313" key="7">
    <source>
        <dbReference type="Proteomes" id="UP000596742"/>
    </source>
</evidence>
<evidence type="ECO:0000256" key="3">
    <source>
        <dbReference type="PROSITE-ProRule" id="PRU00023"/>
    </source>
</evidence>
<dbReference type="EMBL" id="UYJE01010333">
    <property type="protein sequence ID" value="VDI82264.1"/>
    <property type="molecule type" value="Genomic_DNA"/>
</dbReference>
<feature type="repeat" description="ANK" evidence="3">
    <location>
        <begin position="1933"/>
        <end position="1965"/>
    </location>
</feature>
<sequence>MTDLSTVSNIEASDISPEEQYYIRIANLLLRVAPTAVRVKFDQEFYPGGLKAVLNLNKFNILAHLKQKRVINQPQWDLLFPISGKPASDTFDLTLMICLIKNLTNIEVGDELPFSGNETDGADLTRIKYYRNKIMHSNDGIVSESTFKSWWDEISRAIIRCSLMKLRKLDSNDKEVLTGIKNIIGTSDPVPKGLRQLWDETILEWENEHVAKTRAISHLTDMITKDNVAVAVGPSGCGKSTAIHYIALQLSTTKEYEIIILNNPDDMRHFFNPDCKQVFVIDDVFGDATFDENKGKQWLDKIVLNDIKQILNSNRVKLLASCKTHIFQHRLIKSIEVLSKFSFDFLSKDYCLTESERESIATFYLTKDEIQLLKSSNVLLKFDFFPVLCQHYCSRTLGNIPVVDFFSNPFQAVNTELNLLLNAYDQTTFATLFLFVIFNNSISESLFNEKLKIKPLLEDVSDYFALSNFSIQFVKNNMEKLKNSYLKKQNAIYTILHDTIFDILVFFCGNHMIDFTLEVAHTNLIRDRFVLKRLMKENVKHEYVVKIPLANEKKYIERLTRDIEQGFVINVFLNQNLKYPSFRYEFIKQIAKDIVVSLPDKTIFALLMSMMDCGFCDIVAILLVKEIDLNKLNWDGETPLFKAACKGYTKVVQVMLKQKANPNLHACFNWLGHIEKLFPGTTMNSTNGFIHPFQTYSPPPFPTRQFDFNIKVEYPSNSYPIQCYRKGGQDQRTAISWLQFTSVKSPSSSERSETYKLSPLHIDNSWLTNIPVKRVRPSPFERYGTYNVSPLHIATSKGYTDIVKLLLSYDADLDYATKCNQIESPLYIASFQGNTYIVRLLLENESNSNVKICKCSMSAIKQSLCVAVEKGYCDIVKLLLNHYVNLFKQKDQILMAPHTSSVSFYLKLIAIAVVNDRDNIVKLLIEKDCDSNISFSKFSDETKTSLLFQSKCKGQTKFVKFLLEHNIDPNLCIKNNESPLLRATYLGFMEIIKILLEHNSNPNICNTENMSPLYIASWKGHTEIVKLLLKHNSDPDICDNKKQQALYVAVRKGYTNIVKLLLDNNCNVDLSNNDNETPLFAATIQGDIEIVKLLLSHNCDYNLCNNDNETPLFAAATKGNTEIVKLLLDHNCDSNLCNKDNESPLFRASRSRRVNIVRLLLDHNCDPNICNNDNESALFAAASKGHTEVVKLLLDHNCNPNICNKDNKSPLFVACDLSWEDTTKIVALLLNHNCDPNILNKNGESPLFVACSSCLDNTKIIKLLLDHKCDPNLCNKDNNSPLFKASKSGNSEVVRLLLDHNCDPNICSNDNESALFAAASKGHTEVVKLLLDYNCDPNIFNKDNKSPLFVACDLSWKDTTEIVELLLDHNCDPNTLNKDDESPLFVACSSYLDNTKIIKLLLDHKADPKLCNKDNKSPLFMASRSNRANIVKLLLDHNCDPNICSNDNESALFAASSMGHTAVVKLLLDHNCDPNIFNKDNKSSLFKASLSGCSEVVRLLLDHNCDPNICSNDNESALFAASSKGHTEVVKLLLDYNCDPNICNKDNKSSLFVACDLSLKDTTEIVELLLDHNCDPNTRNIDNESPLFVACGSCKDNAKIIKLLLDHKCNPNLCNKDNESPLFRASRSNRANIVKLLLDHNCDPNICNKDNKSPLFIASSKNNAKIVKYLIDHNCEPHICNNKNESPLFVASFWGHTEVVKLLLKHTCDSNGCYIEKQSSLSVALKLHDSMICNKESKSHLFVAAYNGHVEVVKLLSHNCDANICNTESKSPLFVAVYNGHVEVVKLLLSHNCEANICNAESKSPLFVAAYNGSVEVVKLLLSHSCDANICNTESKSPLFVAVYNGHVEVVKLLLSHNCDANICNAESKSPLFVAAYNGHVEVVKLLLSHNCDANICNTESKSPMFVASCNGHTAVVELLLNYNCDPNICNKGNESPLFVASDKGYSEIVKLLLNHYCDPNQYTSSHETPLFVASKSQGYKSSMRNDYLIRPNNSTASAKFMISQSYAEIVKLLLSHNADPNACNENNESPLFAASSNGNIGIVKLLLDHIVYPFICNKDNESPLQVATRRNHTEIVDLLNKYETAKCKYSS</sequence>
<feature type="repeat" description="ANK" evidence="3">
    <location>
        <begin position="1074"/>
        <end position="1106"/>
    </location>
</feature>
<dbReference type="InterPro" id="IPR041249">
    <property type="entry name" value="HEPN_DZIP3"/>
</dbReference>
<dbReference type="Pfam" id="PF18738">
    <property type="entry name" value="HEPN_DZIP3"/>
    <property type="match status" value="1"/>
</dbReference>
<comment type="caution">
    <text evidence="6">The sequence shown here is derived from an EMBL/GenBank/DDBJ whole genome shotgun (WGS) entry which is preliminary data.</text>
</comment>
<proteinExistence type="predicted"/>
<feature type="repeat" description="ANK" evidence="3">
    <location>
        <begin position="1447"/>
        <end position="1479"/>
    </location>
</feature>
<feature type="repeat" description="ANK" evidence="3">
    <location>
        <begin position="1617"/>
        <end position="1649"/>
    </location>
</feature>
<feature type="repeat" description="ANK" evidence="3">
    <location>
        <begin position="1900"/>
        <end position="1932"/>
    </location>
</feature>
<name>A0A8B6HN25_MYTGA</name>
<evidence type="ECO:0000259" key="5">
    <source>
        <dbReference type="Pfam" id="PF20720"/>
    </source>
</evidence>
<evidence type="ECO:0000256" key="2">
    <source>
        <dbReference type="ARBA" id="ARBA00023043"/>
    </source>
</evidence>
<feature type="repeat" description="ANK" evidence="3">
    <location>
        <begin position="1414"/>
        <end position="1446"/>
    </location>
</feature>
<keyword evidence="7" id="KW-1185">Reference proteome</keyword>
<feature type="repeat" description="ANK" evidence="3">
    <location>
        <begin position="1310"/>
        <end position="1342"/>
    </location>
</feature>
<feature type="repeat" description="ANK" evidence="3">
    <location>
        <begin position="1513"/>
        <end position="1545"/>
    </location>
</feature>
<gene>
    <name evidence="6" type="ORF">MGAL_10B067776</name>
</gene>
<dbReference type="InterPro" id="IPR049050">
    <property type="entry name" value="nSTAND3"/>
</dbReference>
<keyword evidence="1" id="KW-0677">Repeat</keyword>
<evidence type="ECO:0008006" key="8">
    <source>
        <dbReference type="Google" id="ProtNLM"/>
    </source>
</evidence>
<dbReference type="InterPro" id="IPR036770">
    <property type="entry name" value="Ankyrin_rpt-contain_sf"/>
</dbReference>
<dbReference type="PROSITE" id="PS50297">
    <property type="entry name" value="ANK_REP_REGION"/>
    <property type="match status" value="17"/>
</dbReference>
<dbReference type="PROSITE" id="PS50088">
    <property type="entry name" value="ANK_REPEAT"/>
    <property type="match status" value="22"/>
</dbReference>
<feature type="repeat" description="ANK" evidence="3">
    <location>
        <begin position="1107"/>
        <end position="1139"/>
    </location>
</feature>
<dbReference type="OrthoDB" id="60283at2759"/>
<dbReference type="SMART" id="SM00248">
    <property type="entry name" value="ANK"/>
    <property type="match status" value="38"/>
</dbReference>
<feature type="repeat" description="ANK" evidence="3">
    <location>
        <begin position="1867"/>
        <end position="1899"/>
    </location>
</feature>
<dbReference type="PANTHER" id="PTHR24198">
    <property type="entry name" value="ANKYRIN REPEAT AND PROTEIN KINASE DOMAIN-CONTAINING PROTEIN"/>
    <property type="match status" value="1"/>
</dbReference>
<feature type="domain" description="Novel STAND NTPase 3" evidence="5">
    <location>
        <begin position="212"/>
        <end position="363"/>
    </location>
</feature>
<feature type="repeat" description="ANK" evidence="3">
    <location>
        <begin position="1834"/>
        <end position="1866"/>
    </location>
</feature>
<feature type="repeat" description="ANK" evidence="3">
    <location>
        <begin position="786"/>
        <end position="818"/>
    </location>
</feature>
<feature type="repeat" description="ANK" evidence="3">
    <location>
        <begin position="975"/>
        <end position="1007"/>
    </location>
</feature>
<dbReference type="Proteomes" id="UP000596742">
    <property type="component" value="Unassembled WGS sequence"/>
</dbReference>
<dbReference type="SUPFAM" id="SSF52540">
    <property type="entry name" value="P-loop containing nucleoside triphosphate hydrolases"/>
    <property type="match status" value="1"/>
</dbReference>
<feature type="repeat" description="ANK" evidence="3">
    <location>
        <begin position="1041"/>
        <end position="1073"/>
    </location>
</feature>
<feature type="repeat" description="ANK" evidence="3">
    <location>
        <begin position="1008"/>
        <end position="1040"/>
    </location>
</feature>
<dbReference type="SUPFAM" id="SSF48403">
    <property type="entry name" value="Ankyrin repeat"/>
    <property type="match status" value="6"/>
</dbReference>
<feature type="repeat" description="ANK" evidence="3">
    <location>
        <begin position="635"/>
        <end position="667"/>
    </location>
</feature>
<reference evidence="6" key="1">
    <citation type="submission" date="2018-11" db="EMBL/GenBank/DDBJ databases">
        <authorList>
            <person name="Alioto T."/>
            <person name="Alioto T."/>
        </authorList>
    </citation>
    <scope>NUCLEOTIDE SEQUENCE</scope>
</reference>
<dbReference type="PANTHER" id="PTHR24198:SF165">
    <property type="entry name" value="ANKYRIN REPEAT-CONTAINING PROTEIN-RELATED"/>
    <property type="match status" value="1"/>
</dbReference>
<dbReference type="Pfam" id="PF13637">
    <property type="entry name" value="Ank_4"/>
    <property type="match status" value="1"/>
</dbReference>
<dbReference type="InterPro" id="IPR027417">
    <property type="entry name" value="P-loop_NTPase"/>
</dbReference>
<feature type="repeat" description="ANK" evidence="3">
    <location>
        <begin position="1277"/>
        <end position="1309"/>
    </location>
</feature>
<feature type="domain" description="DZIP3-like HEPN" evidence="4">
    <location>
        <begin position="48"/>
        <end position="166"/>
    </location>
</feature>
<feature type="repeat" description="ANK" evidence="3">
    <location>
        <begin position="1140"/>
        <end position="1172"/>
    </location>
</feature>
<feature type="repeat" description="ANK" evidence="3">
    <location>
        <begin position="1801"/>
        <end position="1833"/>
    </location>
</feature>
<evidence type="ECO:0000313" key="6">
    <source>
        <dbReference type="EMBL" id="VDI82264.1"/>
    </source>
</evidence>
<feature type="repeat" description="ANK" evidence="3">
    <location>
        <begin position="1768"/>
        <end position="1800"/>
    </location>
</feature>
<evidence type="ECO:0000259" key="4">
    <source>
        <dbReference type="Pfam" id="PF18738"/>
    </source>
</evidence>
<feature type="repeat" description="ANK" evidence="3">
    <location>
        <begin position="1650"/>
        <end position="1682"/>
    </location>
</feature>
<evidence type="ECO:0000256" key="1">
    <source>
        <dbReference type="ARBA" id="ARBA00022737"/>
    </source>
</evidence>
<organism evidence="6 7">
    <name type="scientific">Mytilus galloprovincialis</name>
    <name type="common">Mediterranean mussel</name>
    <dbReference type="NCBI Taxonomy" id="29158"/>
    <lineage>
        <taxon>Eukaryota</taxon>
        <taxon>Metazoa</taxon>
        <taxon>Spiralia</taxon>
        <taxon>Lophotrochozoa</taxon>
        <taxon>Mollusca</taxon>
        <taxon>Bivalvia</taxon>
        <taxon>Autobranchia</taxon>
        <taxon>Pteriomorphia</taxon>
        <taxon>Mytilida</taxon>
        <taxon>Mytiloidea</taxon>
        <taxon>Mytilidae</taxon>
        <taxon>Mytilinae</taxon>
        <taxon>Mytilus</taxon>
    </lineage>
</organism>
<dbReference type="Pfam" id="PF00023">
    <property type="entry name" value="Ank"/>
    <property type="match status" value="5"/>
</dbReference>
<dbReference type="Gene3D" id="1.25.40.20">
    <property type="entry name" value="Ankyrin repeat-containing domain"/>
    <property type="match status" value="11"/>
</dbReference>
<dbReference type="Pfam" id="PF20720">
    <property type="entry name" value="nSTAND3"/>
    <property type="match status" value="1"/>
</dbReference>
<keyword evidence="2 3" id="KW-0040">ANK repeat</keyword>
<dbReference type="Pfam" id="PF12796">
    <property type="entry name" value="Ank_2"/>
    <property type="match status" value="11"/>
</dbReference>
<accession>A0A8B6HN25</accession>